<evidence type="ECO:0000256" key="3">
    <source>
        <dbReference type="ARBA" id="ARBA00004842"/>
    </source>
</evidence>
<keyword evidence="10 23" id="KW-0479">Metal-binding</keyword>
<feature type="binding site" evidence="23">
    <location>
        <position position="287"/>
    </location>
    <ligand>
        <name>Zn(2+)</name>
        <dbReference type="ChEBI" id="CHEBI:29105"/>
        <note>catalytic</note>
    </ligand>
</feature>
<gene>
    <name evidence="31" type="ORF">ASCRUDRAFT_96340</name>
</gene>
<dbReference type="PROSITE" id="PS01128">
    <property type="entry name" value="SHIKIMATE_KINASE"/>
    <property type="match status" value="1"/>
</dbReference>
<dbReference type="InterPro" id="IPR031322">
    <property type="entry name" value="Shikimate/glucono_kinase"/>
</dbReference>
<dbReference type="RefSeq" id="XP_020049804.1">
    <property type="nucleotide sequence ID" value="XM_020195207.1"/>
</dbReference>
<name>A0A1D2VPL4_9ASCO</name>
<reference evidence="32" key="1">
    <citation type="submission" date="2016-05" db="EMBL/GenBank/DDBJ databases">
        <title>Comparative genomics of biotechnologically important yeasts.</title>
        <authorList>
            <consortium name="DOE Joint Genome Institute"/>
            <person name="Riley R."/>
            <person name="Haridas S."/>
            <person name="Wolfe K.H."/>
            <person name="Lopes M.R."/>
            <person name="Hittinger C.T."/>
            <person name="Goker M."/>
            <person name="Salamov A."/>
            <person name="Wisecaver J."/>
            <person name="Long T.M."/>
            <person name="Aerts A.L."/>
            <person name="Barry K."/>
            <person name="Choi C."/>
            <person name="Clum A."/>
            <person name="Coughlan A.Y."/>
            <person name="Deshpande S."/>
            <person name="Douglass A.P."/>
            <person name="Hanson S.J."/>
            <person name="Klenk H.-P."/>
            <person name="Labutti K."/>
            <person name="Lapidus A."/>
            <person name="Lindquist E."/>
            <person name="Lipzen A."/>
            <person name="Meier-Kolthoff J.P."/>
            <person name="Ohm R.A."/>
            <person name="Otillar R.P."/>
            <person name="Pangilinan J."/>
            <person name="Peng Y."/>
            <person name="Rokas A."/>
            <person name="Rosa C.A."/>
            <person name="Scheuner C."/>
            <person name="Sibirny A.A."/>
            <person name="Slot J.C."/>
            <person name="Stielow J.B."/>
            <person name="Sun H."/>
            <person name="Kurtzman C.P."/>
            <person name="Blackwell M."/>
            <person name="Grigoriev I.V."/>
            <person name="Jeffries T.W."/>
        </authorList>
    </citation>
    <scope>NUCLEOTIDE SEQUENCE [LARGE SCALE GENOMIC DNA]</scope>
    <source>
        <strain evidence="32">DSM 1968</strain>
    </source>
</reference>
<dbReference type="EMBL" id="KV454475">
    <property type="protein sequence ID" value="ODV63497.1"/>
    <property type="molecule type" value="Genomic_DNA"/>
</dbReference>
<dbReference type="OrthoDB" id="197068at2759"/>
<keyword evidence="12 23" id="KW-0418">Kinase</keyword>
<dbReference type="GO" id="GO:0004764">
    <property type="term" value="F:shikimate 3-dehydrogenase (NADP+) activity"/>
    <property type="evidence" value="ECO:0007669"/>
    <property type="project" value="UniProtKB-UniRule"/>
</dbReference>
<evidence type="ECO:0000256" key="17">
    <source>
        <dbReference type="ARBA" id="ARBA00023141"/>
    </source>
</evidence>
<evidence type="ECO:0000256" key="1">
    <source>
        <dbReference type="ARBA" id="ARBA00004496"/>
    </source>
</evidence>
<dbReference type="InterPro" id="IPR008289">
    <property type="entry name" value="Pentafunct_AroM"/>
</dbReference>
<dbReference type="Pfam" id="PF01761">
    <property type="entry name" value="DHQ_synthase"/>
    <property type="match status" value="1"/>
</dbReference>
<dbReference type="SUPFAM" id="SSF51735">
    <property type="entry name" value="NAD(P)-binding Rossmann-fold domains"/>
    <property type="match status" value="1"/>
</dbReference>
<dbReference type="CDD" id="cd00502">
    <property type="entry name" value="DHQase_I"/>
    <property type="match status" value="1"/>
</dbReference>
<dbReference type="FunFam" id="3.20.20.70:FF:000135">
    <property type="entry name" value="Pentafunctional AROM polypeptide"/>
    <property type="match status" value="1"/>
</dbReference>
<feature type="domain" description="Quinate/shikimate 5-dehydrogenase/glutamyl-tRNA reductase" evidence="26">
    <location>
        <begin position="1404"/>
        <end position="1478"/>
    </location>
</feature>
<dbReference type="GO" id="GO:0046872">
    <property type="term" value="F:metal ion binding"/>
    <property type="evidence" value="ECO:0007669"/>
    <property type="project" value="UniProtKB-UniRule"/>
</dbReference>
<dbReference type="CDD" id="cd08195">
    <property type="entry name" value="DHQS"/>
    <property type="match status" value="1"/>
</dbReference>
<dbReference type="InterPro" id="IPR013708">
    <property type="entry name" value="Shikimate_DH-bd_N"/>
</dbReference>
<dbReference type="GeneID" id="30968843"/>
<dbReference type="UniPathway" id="UPA00053">
    <property type="reaction ID" value="UER00085"/>
</dbReference>
<dbReference type="Gene3D" id="3.40.50.1970">
    <property type="match status" value="1"/>
</dbReference>
<feature type="domain" description="3-dehydroquinate synthase N-terminal" evidence="27">
    <location>
        <begin position="77"/>
        <end position="189"/>
    </location>
</feature>
<feature type="binding site" evidence="23">
    <location>
        <position position="250"/>
    </location>
    <ligand>
        <name>7-phospho-2-dehydro-3-deoxy-D-arabino-heptonate</name>
        <dbReference type="ChEBI" id="CHEBI:58394"/>
    </ligand>
</feature>
<dbReference type="CDD" id="cd00464">
    <property type="entry name" value="SK"/>
    <property type="match status" value="1"/>
</dbReference>
<keyword evidence="18 23" id="KW-0456">Lyase</keyword>
<comment type="similarity">
    <text evidence="5">In the N-terminal section; belongs to the shikimate kinase family.</text>
</comment>
<evidence type="ECO:0000259" key="30">
    <source>
        <dbReference type="Pfam" id="PF24621"/>
    </source>
</evidence>
<dbReference type="SUPFAM" id="SSF52540">
    <property type="entry name" value="P-loop containing nucleoside triphosphate hydrolases"/>
    <property type="match status" value="1"/>
</dbReference>
<dbReference type="Gene3D" id="3.40.50.10860">
    <property type="entry name" value="Leucine Dehydrogenase, chain A, domain 1"/>
    <property type="match status" value="1"/>
</dbReference>
<dbReference type="Proteomes" id="UP000095038">
    <property type="component" value="Unassembled WGS sequence"/>
</dbReference>
<feature type="active site" description="Proton acceptor; for 3-dehydroquinate dehydratase activity" evidence="23">
    <location>
        <position position="1172"/>
    </location>
</feature>
<dbReference type="EC" id="2.7.1.71" evidence="23"/>
<dbReference type="InterPro" id="IPR036968">
    <property type="entry name" value="Enolpyruvate_Tfrase_sf"/>
</dbReference>
<dbReference type="Pfam" id="PF00275">
    <property type="entry name" value="EPSP_synthase"/>
    <property type="match status" value="1"/>
</dbReference>
<dbReference type="EC" id="1.1.1.25" evidence="23"/>
<keyword evidence="9 23" id="KW-0808">Transferase</keyword>
<keyword evidence="16 23" id="KW-0560">Oxidoreductase</keyword>
<dbReference type="PROSITE" id="PS00885">
    <property type="entry name" value="EPSP_SYNTHASE_2"/>
    <property type="match status" value="1"/>
</dbReference>
<evidence type="ECO:0000256" key="22">
    <source>
        <dbReference type="ARBA" id="ARBA00054455"/>
    </source>
</evidence>
<dbReference type="Gene3D" id="3.20.20.70">
    <property type="entry name" value="Aldolase class I"/>
    <property type="match status" value="1"/>
</dbReference>
<dbReference type="CDD" id="cd01556">
    <property type="entry name" value="EPSP_synthase"/>
    <property type="match status" value="1"/>
</dbReference>
<comment type="similarity">
    <text evidence="4">In the 2nd section; belongs to the type-I 3-dehydroquinase family.</text>
</comment>
<feature type="active site" description="Proton acceptor; for 3-dehydroquinate synthase activity" evidence="23">
    <location>
        <position position="275"/>
    </location>
</feature>
<evidence type="ECO:0000256" key="11">
    <source>
        <dbReference type="ARBA" id="ARBA00022741"/>
    </source>
</evidence>
<dbReference type="InterPro" id="IPR006151">
    <property type="entry name" value="Shikm_DH/Glu-tRNA_Rdtase"/>
</dbReference>
<comment type="similarity">
    <text evidence="6">Belongs to the EPSP synthase family.</text>
</comment>
<feature type="binding site" evidence="23">
    <location>
        <position position="130"/>
    </location>
    <ligand>
        <name>7-phospho-2-dehydro-3-deoxy-D-arabino-heptonate</name>
        <dbReference type="ChEBI" id="CHEBI:58394"/>
    </ligand>
</feature>
<sequence length="1561" mass="172258">MAASTIHRVSILKKEIIHLGYDIKDHIINTIVDTKPSSTYAIITDTNIKKYGHLDEYSDGFLQVLAAKRPESRLLTYVVSPGEANKNRQTKAAIEDFLLENGCTRDTLIIAIGGGVIGDMIGFVAATFMRGVRVIQIPTTLLAMVDSSVGGKTAIDTPLGKNFIGAFWQPEYIFVDIKFLTTLPERQFINGMGEVIKTAAIWNEDEFTRLEEYSKTFLSVIRNRKPDTTVDLSPLLDHIIKLVLESIKVKAEVVSKDEREGGLRNLLNFGHTIGHAIEAILTPQALHGECVSIGAIKEAELARYLGILSPVAVARLSKSFASYGLPISLDDEIIKTKIDGKVCPVDQLLKLMAVDKKNDGSKKKVVLLKRIGECYEPRASYVNDDDLRFILTDEVIVSPFVENFPETVITPPGSKSISNRALILASLGKGACEIKNLLHSDDTEHMLNAIAQLNAADISWKNNGESIIVNGNGGKLTACSNELYLGNAGTASRFLTSVAILVSSSPENDSVVLTGNSRMKERPIGSLVNSLVENGVSIEYLGKTGSLPLKIKANNNFKGGRIELGATISSQYVSSILMCAPYAQNPVTLALVGGKPISELYIDMTISMMKSFGIEVTKSQTEPYTYHIPTGSYTNPPVYVVESDASSATYPLALSAMTGTTCTIPNIGSTSLQGDSRFATDVLEPMGCKVLQTETSTTVIGPTRGNLKPLPLIDMEPMTDAFLTASVVAAIATDDNGTKTNIVGIANQRVKECNRIKAMVEELSKFGVNSRELPDGIEISGVNINQLKNPGEEGVFTYDDHRVAMSFSLLAGFCDSGVLIQGRSCTSKTWPGWWDILSNKFNIKISGFEKNLKTKAKNIRKKKNGNKSIIIIGMRGAGKSTISKWIAETLGFKILDLDHYFESKLGDIKSWVESNGWPAFREKESEFFLEATELFSTDYVISTGGGIVEGEECRNLLNTYKDEGGIVLHLHRNIDETISFLNKDEVRPAYLEEISKVWERRKPLYQACSNYYFYSPHCSNDREFKLFRSSFSKFINKITGKIELNLNFGKSFFVCLTYEDLSEHLNKIEDISEGCTAIELRLDHLKDYSLEYVSDQLSLLRTYSSLPIIATIRTKEQGGKFPDEDFKKIESLIDLVFKMGIDILDLELSLPDGLLDSSMSRRGFTKVLGSHHDFSGKFKWDNIEWENKYNQAVNLDVDIIKFVGTATDFNDNFLLEIFREKHTAKPFIAINMGEKGKLSRVINSFLTPVTSSLLPFAAAPGQLDIKQINQYLSEIGGLEKKEFYVAGSPIGHSRSPALHNVCFKSLGLPHTFNVFETDDVDQLYSKIMTKPNLGGIAITIPLKLDILKYITELSTSAELIKAVNTVIPLGEGKFKGDNTDWVGIKESFYKSGFPEINNVNVAGLVVGAGGTSRAAIFALKSMGVKKIYILNRTVSKLVDIKNSFPEDYNIEVLQSVKDAKKAETVSLVVNCIPSDKPIDEFVLDCYKQILAKENVHSFDPVLLEAAYKPLVTSVMKLANDEFDWKVIPGTSMLVNQGIAQFKIWNGIAPSYKRAINAVNQN</sequence>
<dbReference type="HAMAP" id="MF_00210">
    <property type="entry name" value="EPSP_synth"/>
    <property type="match status" value="1"/>
</dbReference>
<dbReference type="GO" id="GO:0009423">
    <property type="term" value="P:chorismate biosynthetic process"/>
    <property type="evidence" value="ECO:0007669"/>
    <property type="project" value="UniProtKB-UniRule"/>
</dbReference>
<evidence type="ECO:0000256" key="5">
    <source>
        <dbReference type="ARBA" id="ARBA00009349"/>
    </source>
</evidence>
<evidence type="ECO:0000259" key="28">
    <source>
        <dbReference type="Pfam" id="PF08501"/>
    </source>
</evidence>
<feature type="binding site" evidence="23">
    <location>
        <position position="162"/>
    </location>
    <ligand>
        <name>7-phospho-2-dehydro-3-deoxy-D-arabino-heptonate</name>
        <dbReference type="ChEBI" id="CHEBI:58394"/>
    </ligand>
</feature>
<dbReference type="GO" id="GO:0003866">
    <property type="term" value="F:3-phosphoshikimate 1-carboxyvinyltransferase activity"/>
    <property type="evidence" value="ECO:0007669"/>
    <property type="project" value="UniProtKB-UniRule"/>
</dbReference>
<evidence type="ECO:0000256" key="9">
    <source>
        <dbReference type="ARBA" id="ARBA00022679"/>
    </source>
</evidence>
<comment type="function">
    <text evidence="22 23 24">The AROM polypeptide catalyzes 5 consecutive enzymatic reactions in prechorismate polyaromatic amino acid biosynthesis.</text>
</comment>
<evidence type="ECO:0000256" key="6">
    <source>
        <dbReference type="ARBA" id="ARBA00009948"/>
    </source>
</evidence>
<dbReference type="GO" id="GO:0004765">
    <property type="term" value="F:shikimate kinase activity"/>
    <property type="evidence" value="ECO:0007669"/>
    <property type="project" value="UniProtKB-UniRule"/>
</dbReference>
<feature type="binding site" evidence="23">
    <location>
        <position position="190"/>
    </location>
    <ligand>
        <name>NAD(+)</name>
        <dbReference type="ChEBI" id="CHEBI:57540"/>
    </ligand>
</feature>
<dbReference type="EC" id="4.2.3.4" evidence="23"/>
<comment type="cofactor">
    <cofactor evidence="23 24">
        <name>Zn(2+)</name>
        <dbReference type="ChEBI" id="CHEBI:29105"/>
    </cofactor>
    <text evidence="23 24">Binds 2 Zn(2+) ions per subunit.</text>
</comment>
<dbReference type="FunFam" id="3.40.50.1970:FF:000007">
    <property type="entry name" value="Pentafunctional AROM polypeptide"/>
    <property type="match status" value="1"/>
</dbReference>
<feature type="binding site" evidence="23">
    <location>
        <position position="271"/>
    </location>
    <ligand>
        <name>7-phospho-2-dehydro-3-deoxy-D-arabino-heptonate</name>
        <dbReference type="ChEBI" id="CHEBI:58394"/>
    </ligand>
</feature>
<feature type="binding site" evidence="23">
    <location>
        <position position="161"/>
    </location>
    <ligand>
        <name>NAD(+)</name>
        <dbReference type="ChEBI" id="CHEBI:57540"/>
    </ligand>
</feature>
<feature type="region of interest" description="Shikimate dehydrogenase" evidence="23">
    <location>
        <begin position="1280"/>
        <end position="1561"/>
    </location>
</feature>
<evidence type="ECO:0000259" key="27">
    <source>
        <dbReference type="Pfam" id="PF01761"/>
    </source>
</evidence>
<protein>
    <recommendedName>
        <fullName evidence="23">Pentafunctional AROM polypeptide</fullName>
    </recommendedName>
    <domain>
        <recommendedName>
            <fullName evidence="23">3-dehydroquinate synthase</fullName>
            <shortName evidence="23">DHQS</shortName>
            <ecNumber evidence="23">4.2.3.4</ecNumber>
        </recommendedName>
    </domain>
    <domain>
        <recommendedName>
            <fullName evidence="23">3-phosphoshikimate 1-carboxyvinyltransferase</fullName>
            <ecNumber evidence="23">2.5.1.19</ecNumber>
        </recommendedName>
        <alternativeName>
            <fullName evidence="23">5-enolpyruvylshikimate-3-phosphate synthase</fullName>
            <shortName evidence="23">EPSP synthase</shortName>
            <shortName evidence="23">EPSPS</shortName>
        </alternativeName>
    </domain>
    <domain>
        <recommendedName>
            <fullName evidence="23">Shikimate kinase</fullName>
            <shortName evidence="23">SK</shortName>
            <ecNumber evidence="23">2.7.1.71</ecNumber>
        </recommendedName>
    </domain>
    <domain>
        <recommendedName>
            <fullName evidence="23">3-dehydroquinate dehydratase</fullName>
            <shortName evidence="23">3-dehydroquinase</shortName>
            <ecNumber evidence="23">4.2.1.10</ecNumber>
        </recommendedName>
    </domain>
    <domain>
        <recommendedName>
            <fullName evidence="23">Shikimate dehydrogenase</fullName>
            <ecNumber evidence="23">1.1.1.25</ecNumber>
        </recommendedName>
    </domain>
</protein>
<dbReference type="Pfam" id="PF01487">
    <property type="entry name" value="DHquinase_I"/>
    <property type="match status" value="1"/>
</dbReference>
<dbReference type="Gene3D" id="1.20.1090.10">
    <property type="entry name" value="Dehydroquinate synthase-like - alpha domain"/>
    <property type="match status" value="1"/>
</dbReference>
<comment type="catalytic activity">
    <reaction evidence="20">
        <text>3-phosphoshikimate + phosphoenolpyruvate = 5-O-(1-carboxyvinyl)-3-phosphoshikimate + phosphate</text>
        <dbReference type="Rhea" id="RHEA:21256"/>
        <dbReference type="ChEBI" id="CHEBI:43474"/>
        <dbReference type="ChEBI" id="CHEBI:57701"/>
        <dbReference type="ChEBI" id="CHEBI:58702"/>
        <dbReference type="ChEBI" id="CHEBI:145989"/>
        <dbReference type="EC" id="2.5.1.19"/>
    </reaction>
    <physiologicalReaction direction="left-to-right" evidence="20">
        <dbReference type="Rhea" id="RHEA:21257"/>
    </physiologicalReaction>
</comment>
<dbReference type="Gene3D" id="3.65.10.10">
    <property type="entry name" value="Enolpyruvate transferase domain"/>
    <property type="match status" value="2"/>
</dbReference>
<dbReference type="InterPro" id="IPR006264">
    <property type="entry name" value="EPSP_synthase"/>
</dbReference>
<dbReference type="InterPro" id="IPR001381">
    <property type="entry name" value="DHquinase_I"/>
</dbReference>
<dbReference type="FunFam" id="3.40.50.300:FF:001256">
    <property type="entry name" value="Pentafunctional AROM polypeptide"/>
    <property type="match status" value="1"/>
</dbReference>
<dbReference type="SUPFAM" id="SSF56796">
    <property type="entry name" value="Dehydroquinate synthase-like"/>
    <property type="match status" value="1"/>
</dbReference>
<keyword evidence="17 23" id="KW-0057">Aromatic amino acid biosynthesis</keyword>
<comment type="similarity">
    <text evidence="24">In the N-terminal section; belongs to the dehydroquinate synthase family.</text>
</comment>
<feature type="binding site" evidence="23">
    <location>
        <begin position="139"/>
        <end position="140"/>
    </location>
    <ligand>
        <name>NAD(+)</name>
        <dbReference type="ChEBI" id="CHEBI:57540"/>
    </ligand>
</feature>
<dbReference type="InterPro" id="IPR056179">
    <property type="entry name" value="DHQS_C"/>
</dbReference>
<evidence type="ECO:0000256" key="19">
    <source>
        <dbReference type="ARBA" id="ARBA00023268"/>
    </source>
</evidence>
<dbReference type="InterPro" id="IPR010110">
    <property type="entry name" value="Shikimate_DH_AroM-type"/>
</dbReference>
<comment type="pathway">
    <text evidence="2 23 24">Metabolic intermediate biosynthesis; chorismate biosynthesis; chorismate from D-erythrose 4-phosphate and phosphoenolpyruvate: step 6/7.</text>
</comment>
<keyword evidence="11 23" id="KW-0547">Nucleotide-binding</keyword>
<feature type="active site" description="Proton acceptor; for 3-dehydroquinate synthase activity" evidence="23">
    <location>
        <position position="260"/>
    </location>
</feature>
<comment type="similarity">
    <text evidence="23 24">In the C-terminal section; belongs to the shikimate dehydrogenase family.</text>
</comment>
<evidence type="ECO:0000256" key="16">
    <source>
        <dbReference type="ARBA" id="ARBA00023002"/>
    </source>
</evidence>
<dbReference type="Pfam" id="PF08501">
    <property type="entry name" value="Shikimate_dh_N"/>
    <property type="match status" value="1"/>
</dbReference>
<organism evidence="31 32">
    <name type="scientific">Ascoidea rubescens DSM 1968</name>
    <dbReference type="NCBI Taxonomy" id="1344418"/>
    <lineage>
        <taxon>Eukaryota</taxon>
        <taxon>Fungi</taxon>
        <taxon>Dikarya</taxon>
        <taxon>Ascomycota</taxon>
        <taxon>Saccharomycotina</taxon>
        <taxon>Saccharomycetes</taxon>
        <taxon>Ascoideaceae</taxon>
        <taxon>Ascoidea</taxon>
    </lineage>
</organism>
<evidence type="ECO:0000256" key="13">
    <source>
        <dbReference type="ARBA" id="ARBA00022833"/>
    </source>
</evidence>
<dbReference type="GO" id="GO:0003856">
    <property type="term" value="F:3-dehydroquinate synthase activity"/>
    <property type="evidence" value="ECO:0007669"/>
    <property type="project" value="UniProtKB-UniRule"/>
</dbReference>
<dbReference type="GO" id="GO:0003855">
    <property type="term" value="F:3-dehydroquinate dehydratase activity"/>
    <property type="evidence" value="ECO:0007669"/>
    <property type="project" value="UniProtKB-UniRule"/>
</dbReference>
<evidence type="ECO:0000259" key="26">
    <source>
        <dbReference type="Pfam" id="PF01488"/>
    </source>
</evidence>
<evidence type="ECO:0000259" key="29">
    <source>
        <dbReference type="Pfam" id="PF18317"/>
    </source>
</evidence>
<dbReference type="GO" id="GO:0005737">
    <property type="term" value="C:cytoplasm"/>
    <property type="evidence" value="ECO:0007669"/>
    <property type="project" value="UniProtKB-SubCell"/>
</dbReference>
<dbReference type="HAMAP" id="MF_03143">
    <property type="entry name" value="Pentafunct_AroM"/>
    <property type="match status" value="1"/>
</dbReference>
<feature type="binding site" evidence="23">
    <location>
        <begin position="114"/>
        <end position="116"/>
    </location>
    <ligand>
        <name>NAD(+)</name>
        <dbReference type="ChEBI" id="CHEBI:57540"/>
    </ligand>
</feature>
<dbReference type="Gene3D" id="3.40.50.720">
    <property type="entry name" value="NAD(P)-binding Rossmann-like Domain"/>
    <property type="match status" value="1"/>
</dbReference>
<keyword evidence="19 23" id="KW-0511">Multifunctional enzyme</keyword>
<evidence type="ECO:0000256" key="7">
    <source>
        <dbReference type="ARBA" id="ARBA00022490"/>
    </source>
</evidence>
<comment type="pathway">
    <text evidence="23 24">Metabolic intermediate biosynthesis; chorismate biosynthesis; chorismate from D-erythrose 4-phosphate and phosphoenolpyruvate: step 3/7.</text>
</comment>
<feature type="binding site" evidence="23">
    <location>
        <begin position="45"/>
        <end position="47"/>
    </location>
    <ligand>
        <name>NAD(+)</name>
        <dbReference type="ChEBI" id="CHEBI:57540"/>
    </ligand>
</feature>
<comment type="similarity">
    <text evidence="23 24">In the 3rd section; belongs to the shikimate kinase family.</text>
</comment>
<dbReference type="EC" id="2.5.1.19" evidence="23"/>
<dbReference type="InterPro" id="IPR000623">
    <property type="entry name" value="Shikimate_kinase/TSH1"/>
</dbReference>
<dbReference type="PRINTS" id="PR01100">
    <property type="entry name" value="SHIKIMTKNASE"/>
</dbReference>
<dbReference type="InterPro" id="IPR013792">
    <property type="entry name" value="RNA3'P_cycl/enolpyr_Trfase_a/b"/>
</dbReference>
<dbReference type="InterPro" id="IPR013785">
    <property type="entry name" value="Aldolase_TIM"/>
</dbReference>
<dbReference type="NCBIfam" id="TIGR01356">
    <property type="entry name" value="aroA"/>
    <property type="match status" value="1"/>
</dbReference>
<evidence type="ECO:0000256" key="14">
    <source>
        <dbReference type="ARBA" id="ARBA00022840"/>
    </source>
</evidence>
<feature type="binding site" evidence="23">
    <location>
        <position position="146"/>
    </location>
    <ligand>
        <name>7-phospho-2-dehydro-3-deoxy-D-arabino-heptonate</name>
        <dbReference type="ChEBI" id="CHEBI:58394"/>
    </ligand>
</feature>
<comment type="similarity">
    <text evidence="23 24">In the 4th section; belongs to the type-I 3-dehydroquinase family.</text>
</comment>
<feature type="binding site" evidence="23">
    <location>
        <position position="356"/>
    </location>
    <ligand>
        <name>7-phospho-2-dehydro-3-deoxy-D-arabino-heptonate</name>
        <dbReference type="ChEBI" id="CHEBI:58394"/>
    </ligand>
</feature>
<proteinExistence type="inferred from homology"/>
<evidence type="ECO:0000256" key="10">
    <source>
        <dbReference type="ARBA" id="ARBA00022723"/>
    </source>
</evidence>
<feature type="binding site" evidence="23">
    <location>
        <begin position="264"/>
        <end position="268"/>
    </location>
    <ligand>
        <name>7-phospho-2-dehydro-3-deoxy-D-arabino-heptonate</name>
        <dbReference type="ChEBI" id="CHEBI:58394"/>
    </ligand>
</feature>
<comment type="similarity">
    <text evidence="23 24">In the 2nd section; belongs to the EPSP synthase family.</text>
</comment>
<evidence type="ECO:0000259" key="25">
    <source>
        <dbReference type="Pfam" id="PF00275"/>
    </source>
</evidence>
<evidence type="ECO:0000256" key="12">
    <source>
        <dbReference type="ARBA" id="ARBA00022777"/>
    </source>
</evidence>
<keyword evidence="13 23" id="KW-0862">Zinc</keyword>
<feature type="domain" description="Enolpyruvate transferase" evidence="25">
    <location>
        <begin position="408"/>
        <end position="837"/>
    </location>
</feature>
<dbReference type="SUPFAM" id="SSF55205">
    <property type="entry name" value="EPT/RTPC-like"/>
    <property type="match status" value="1"/>
</dbReference>
<keyword evidence="14 23" id="KW-0067">ATP-binding</keyword>
<dbReference type="InParanoid" id="A0A1D2VPL4"/>
<dbReference type="InterPro" id="IPR016037">
    <property type="entry name" value="DHQ_synth_AroB"/>
</dbReference>
<feature type="binding site" evidence="23">
    <location>
        <position position="271"/>
    </location>
    <ligand>
        <name>Zn(2+)</name>
        <dbReference type="ChEBI" id="CHEBI:29105"/>
        <note>catalytic</note>
    </ligand>
</feature>
<dbReference type="FunFam" id="3.65.10.10:FF:000007">
    <property type="entry name" value="Pentafunctional AROM polypeptide"/>
    <property type="match status" value="1"/>
</dbReference>
<dbReference type="PANTHER" id="PTHR21090:SF5">
    <property type="entry name" value="PENTAFUNCTIONAL AROM POLYPEPTIDE"/>
    <property type="match status" value="1"/>
</dbReference>
<feature type="binding site" evidence="23">
    <location>
        <position position="287"/>
    </location>
    <ligand>
        <name>7-phospho-2-dehydro-3-deoxy-D-arabino-heptonate</name>
        <dbReference type="ChEBI" id="CHEBI:58394"/>
    </ligand>
</feature>
<comment type="caution">
    <text evidence="23">Lacks conserved residue(s) required for the propagation of feature annotation.</text>
</comment>
<evidence type="ECO:0000256" key="18">
    <source>
        <dbReference type="ARBA" id="ARBA00023239"/>
    </source>
</evidence>
<evidence type="ECO:0000256" key="24">
    <source>
        <dbReference type="PIRNR" id="PIRNR000514"/>
    </source>
</evidence>
<dbReference type="Pfam" id="PF01202">
    <property type="entry name" value="SKI"/>
    <property type="match status" value="1"/>
</dbReference>
<comment type="subcellular location">
    <subcellularLocation>
        <location evidence="1 23 24">Cytoplasm</location>
    </subcellularLocation>
</comment>
<dbReference type="GO" id="GO:0008652">
    <property type="term" value="P:amino acid biosynthetic process"/>
    <property type="evidence" value="ECO:0007669"/>
    <property type="project" value="UniProtKB-KW"/>
</dbReference>
<dbReference type="SUPFAM" id="SSF53223">
    <property type="entry name" value="Aminoacid dehydrogenase-like, N-terminal domain"/>
    <property type="match status" value="1"/>
</dbReference>
<evidence type="ECO:0000256" key="8">
    <source>
        <dbReference type="ARBA" id="ARBA00022605"/>
    </source>
</evidence>
<dbReference type="PROSITE" id="PS00104">
    <property type="entry name" value="EPSP_SYNTHASE_1"/>
    <property type="match status" value="1"/>
</dbReference>
<feature type="active site" description="Schiff-base intermediate with substrate; for 3-dehydroquinate dehydratase activity" evidence="23">
    <location>
        <position position="1201"/>
    </location>
</feature>
<evidence type="ECO:0000256" key="2">
    <source>
        <dbReference type="ARBA" id="ARBA00004811"/>
    </source>
</evidence>
<dbReference type="NCBIfam" id="TIGR01809">
    <property type="entry name" value="Shik-DH-AROM"/>
    <property type="match status" value="1"/>
</dbReference>
<accession>A0A1D2VPL4</accession>
<dbReference type="Pfam" id="PF18317">
    <property type="entry name" value="SDH_C"/>
    <property type="match status" value="1"/>
</dbReference>
<dbReference type="STRING" id="1344418.A0A1D2VPL4"/>
<dbReference type="InterPro" id="IPR030960">
    <property type="entry name" value="DHQS/DOIS_N"/>
</dbReference>
<evidence type="ECO:0000256" key="21">
    <source>
        <dbReference type="ARBA" id="ARBA00048567"/>
    </source>
</evidence>
<dbReference type="PROSITE" id="PS01028">
    <property type="entry name" value="DEHYDROQUINASE_I"/>
    <property type="match status" value="1"/>
</dbReference>
<dbReference type="HAMAP" id="MF_00109">
    <property type="entry name" value="Shikimate_kinase"/>
    <property type="match status" value="1"/>
</dbReference>
<dbReference type="NCBIfam" id="TIGR01093">
    <property type="entry name" value="aroD"/>
    <property type="match status" value="1"/>
</dbReference>
<feature type="binding site" evidence="23">
    <location>
        <begin position="179"/>
        <end position="182"/>
    </location>
    <ligand>
        <name>NAD(+)</name>
        <dbReference type="ChEBI" id="CHEBI:57540"/>
    </ligand>
</feature>
<evidence type="ECO:0000256" key="20">
    <source>
        <dbReference type="ARBA" id="ARBA00044633"/>
    </source>
</evidence>
<feature type="binding site" evidence="23">
    <location>
        <begin position="83"/>
        <end position="86"/>
    </location>
    <ligand>
        <name>NAD(+)</name>
        <dbReference type="ChEBI" id="CHEBI:57540"/>
    </ligand>
</feature>
<feature type="domain" description="Shikimate dehydrogenase substrate binding N-terminal" evidence="28">
    <location>
        <begin position="1285"/>
        <end position="1366"/>
    </location>
</feature>
<dbReference type="EC" id="4.2.1.10" evidence="23"/>
<comment type="catalytic activity">
    <reaction evidence="23 24">
        <text>3-dehydroquinate = 3-dehydroshikimate + H2O</text>
        <dbReference type="Rhea" id="RHEA:21096"/>
        <dbReference type="ChEBI" id="CHEBI:15377"/>
        <dbReference type="ChEBI" id="CHEBI:16630"/>
        <dbReference type="ChEBI" id="CHEBI:32364"/>
        <dbReference type="EC" id="4.2.1.10"/>
    </reaction>
</comment>
<dbReference type="NCBIfam" id="TIGR01357">
    <property type="entry name" value="aroB"/>
    <property type="match status" value="1"/>
</dbReference>
<comment type="pathway">
    <text evidence="23 24">Metabolic intermediate biosynthesis; chorismate biosynthesis; chorismate from D-erythrose 4-phosphate and phosphoenolpyruvate: step 4/7.</text>
</comment>
<dbReference type="CDD" id="cd01065">
    <property type="entry name" value="NAD_bind_Shikimate_DH"/>
    <property type="match status" value="1"/>
</dbReference>
<dbReference type="InterPro" id="IPR001986">
    <property type="entry name" value="Enolpyruvate_Tfrase_dom"/>
</dbReference>
<comment type="catalytic activity">
    <reaction evidence="21 23 24">
        <text>shikimate + ATP = 3-phosphoshikimate + ADP + H(+)</text>
        <dbReference type="Rhea" id="RHEA:13121"/>
        <dbReference type="ChEBI" id="CHEBI:15378"/>
        <dbReference type="ChEBI" id="CHEBI:30616"/>
        <dbReference type="ChEBI" id="CHEBI:36208"/>
        <dbReference type="ChEBI" id="CHEBI:145989"/>
        <dbReference type="ChEBI" id="CHEBI:456216"/>
        <dbReference type="EC" id="2.7.1.71"/>
    </reaction>
</comment>
<dbReference type="Pfam" id="PF24621">
    <property type="entry name" value="DHQS_C"/>
    <property type="match status" value="1"/>
</dbReference>
<evidence type="ECO:0000256" key="23">
    <source>
        <dbReference type="HAMAP-Rule" id="MF_03143"/>
    </source>
</evidence>
<dbReference type="FunFam" id="1.20.1090.10:FF:000007">
    <property type="entry name" value="Pentafunctional AROM polypeptide"/>
    <property type="match status" value="1"/>
</dbReference>
<keyword evidence="32" id="KW-1185">Reference proteome</keyword>
<dbReference type="InterPro" id="IPR023193">
    <property type="entry name" value="EPSP_synthase_CS"/>
</dbReference>
<evidence type="ECO:0000256" key="4">
    <source>
        <dbReference type="ARBA" id="ARBA00006477"/>
    </source>
</evidence>
<dbReference type="PANTHER" id="PTHR21090">
    <property type="entry name" value="AROM/DEHYDROQUINATE SYNTHASE"/>
    <property type="match status" value="1"/>
</dbReference>
<evidence type="ECO:0000256" key="15">
    <source>
        <dbReference type="ARBA" id="ARBA00022857"/>
    </source>
</evidence>
<feature type="binding site" evidence="23">
    <location>
        <position position="194"/>
    </location>
    <ligand>
        <name>Zn(2+)</name>
        <dbReference type="ChEBI" id="CHEBI:29105"/>
        <note>catalytic</note>
    </ligand>
</feature>
<feature type="binding site" evidence="23">
    <location>
        <position position="119"/>
    </location>
    <ligand>
        <name>NAD(+)</name>
        <dbReference type="ChEBI" id="CHEBI:57540"/>
    </ligand>
</feature>
<dbReference type="InterPro" id="IPR036291">
    <property type="entry name" value="NAD(P)-bd_dom_sf"/>
</dbReference>
<dbReference type="FunCoup" id="A0A1D2VPL4">
    <property type="interactions" value="504"/>
</dbReference>
<dbReference type="InterPro" id="IPR041121">
    <property type="entry name" value="SDH_C"/>
</dbReference>
<feature type="domain" description="SDH C-terminal" evidence="29">
    <location>
        <begin position="1529"/>
        <end position="1558"/>
    </location>
</feature>
<dbReference type="InterPro" id="IPR046346">
    <property type="entry name" value="Aminoacid_DH-like_N_sf"/>
</dbReference>
<evidence type="ECO:0000313" key="32">
    <source>
        <dbReference type="Proteomes" id="UP000095038"/>
    </source>
</evidence>
<feature type="region of interest" description="3-dehydroquinate synthase" evidence="23">
    <location>
        <begin position="1"/>
        <end position="384"/>
    </location>
</feature>
<dbReference type="Gene3D" id="3.40.50.300">
    <property type="entry name" value="P-loop containing nucleotide triphosphate hydrolases"/>
    <property type="match status" value="1"/>
</dbReference>
<comment type="pathway">
    <text evidence="23 24">Metabolic intermediate biosynthesis; chorismate biosynthesis; chorismate from D-erythrose 4-phosphate and phosphoenolpyruvate: step 2/7.</text>
</comment>
<keyword evidence="7 23" id="KW-0963">Cytoplasm</keyword>
<evidence type="ECO:0000313" key="31">
    <source>
        <dbReference type="EMBL" id="ODV63497.1"/>
    </source>
</evidence>
<dbReference type="PIRSF" id="PIRSF000514">
    <property type="entry name" value="Pentafunct_AroM"/>
    <property type="match status" value="1"/>
</dbReference>
<comment type="subunit">
    <text evidence="23 24">Homodimer.</text>
</comment>
<feature type="binding site" evidence="23">
    <location>
        <begin position="873"/>
        <end position="880"/>
    </location>
    <ligand>
        <name>ATP</name>
        <dbReference type="ChEBI" id="CHEBI:30616"/>
    </ligand>
</feature>
<comment type="catalytic activity">
    <reaction evidence="23 24">
        <text>shikimate + NADP(+) = 3-dehydroshikimate + NADPH + H(+)</text>
        <dbReference type="Rhea" id="RHEA:17737"/>
        <dbReference type="ChEBI" id="CHEBI:15378"/>
        <dbReference type="ChEBI" id="CHEBI:16630"/>
        <dbReference type="ChEBI" id="CHEBI:36208"/>
        <dbReference type="ChEBI" id="CHEBI:57783"/>
        <dbReference type="ChEBI" id="CHEBI:58349"/>
        <dbReference type="EC" id="1.1.1.25"/>
    </reaction>
</comment>
<feature type="binding site" evidence="23">
    <location>
        <begin position="194"/>
        <end position="197"/>
    </location>
    <ligand>
        <name>7-phospho-2-dehydro-3-deoxy-D-arabino-heptonate</name>
        <dbReference type="ChEBI" id="CHEBI:58394"/>
    </ligand>
</feature>
<keyword evidence="15 23" id="KW-0521">NADP</keyword>
<keyword evidence="8 23" id="KW-0028">Amino-acid biosynthesis</keyword>
<feature type="binding site" evidence="23">
    <location>
        <position position="152"/>
    </location>
    <ligand>
        <name>7-phospho-2-dehydro-3-deoxy-D-arabino-heptonate</name>
        <dbReference type="ChEBI" id="CHEBI:58394"/>
    </ligand>
</feature>
<comment type="similarity">
    <text evidence="23">In the N-terminal section; belongs to the sugar phosphate cyclases superfamily. Dehydroquinate synthase family.</text>
</comment>
<dbReference type="Pfam" id="PF01488">
    <property type="entry name" value="Shikimate_DH"/>
    <property type="match status" value="1"/>
</dbReference>
<dbReference type="InterPro" id="IPR023000">
    <property type="entry name" value="Shikimate_kinase_CS"/>
</dbReference>
<dbReference type="GO" id="GO:0005524">
    <property type="term" value="F:ATP binding"/>
    <property type="evidence" value="ECO:0007669"/>
    <property type="project" value="UniProtKB-UniRule"/>
</dbReference>
<dbReference type="GO" id="GO:0009073">
    <property type="term" value="P:aromatic amino acid family biosynthetic process"/>
    <property type="evidence" value="ECO:0007669"/>
    <property type="project" value="UniProtKB-UniRule"/>
</dbReference>
<dbReference type="SUPFAM" id="SSF51569">
    <property type="entry name" value="Aldolase"/>
    <property type="match status" value="1"/>
</dbReference>
<feature type="active site" description="For EPSP synthase activity" evidence="23">
    <location>
        <position position="825"/>
    </location>
</feature>
<feature type="domain" description="3-dehydroquinate synthase C-terminal" evidence="30">
    <location>
        <begin position="191"/>
        <end position="358"/>
    </location>
</feature>
<dbReference type="InterPro" id="IPR018508">
    <property type="entry name" value="3-dehydroquinate_DH_AS"/>
</dbReference>
<comment type="catalytic activity">
    <reaction evidence="23 24">
        <text>7-phospho-2-dehydro-3-deoxy-D-arabino-heptonate = 3-dehydroquinate + phosphate</text>
        <dbReference type="Rhea" id="RHEA:21968"/>
        <dbReference type="ChEBI" id="CHEBI:32364"/>
        <dbReference type="ChEBI" id="CHEBI:43474"/>
        <dbReference type="ChEBI" id="CHEBI:58394"/>
        <dbReference type="EC" id="4.2.3.4"/>
    </reaction>
</comment>
<dbReference type="InterPro" id="IPR027417">
    <property type="entry name" value="P-loop_NTPase"/>
</dbReference>
<comment type="pathway">
    <text evidence="3 23 24">Metabolic intermediate biosynthesis; chorismate biosynthesis; chorismate from D-erythrose 4-phosphate and phosphoenolpyruvate: step 5/7.</text>
</comment>